<protein>
    <recommendedName>
        <fullName evidence="1">Resolvase/invertase-type recombinase catalytic domain-containing protein</fullName>
    </recommendedName>
</protein>
<reference evidence="3" key="1">
    <citation type="submission" date="2021-07" db="EMBL/GenBank/DDBJ databases">
        <title>Complete genome sequencing of a Clostridium isolate.</title>
        <authorList>
            <person name="Ueki A."/>
            <person name="Tonouchi A."/>
        </authorList>
    </citation>
    <scope>NUCLEOTIDE SEQUENCE [LARGE SCALE GENOMIC DNA]</scope>
    <source>
        <strain evidence="3">C5S11</strain>
    </source>
</reference>
<dbReference type="InterPro" id="IPR006119">
    <property type="entry name" value="Resolv_N"/>
</dbReference>
<name>A0ABM7T7I6_9CLOT</name>
<dbReference type="Proteomes" id="UP000824633">
    <property type="component" value="Chromosome"/>
</dbReference>
<dbReference type="Gene3D" id="3.40.50.1390">
    <property type="entry name" value="Resolvase, N-terminal catalytic domain"/>
    <property type="match status" value="1"/>
</dbReference>
<evidence type="ECO:0000259" key="1">
    <source>
        <dbReference type="PROSITE" id="PS51736"/>
    </source>
</evidence>
<keyword evidence="3" id="KW-1185">Reference proteome</keyword>
<evidence type="ECO:0000313" key="2">
    <source>
        <dbReference type="EMBL" id="BCZ47240.1"/>
    </source>
</evidence>
<dbReference type="Pfam" id="PF00239">
    <property type="entry name" value="Resolvase"/>
    <property type="match status" value="1"/>
</dbReference>
<feature type="domain" description="Resolvase/invertase-type recombinase catalytic" evidence="1">
    <location>
        <begin position="1"/>
        <end position="60"/>
    </location>
</feature>
<dbReference type="SUPFAM" id="SSF53041">
    <property type="entry name" value="Resolvase-like"/>
    <property type="match status" value="1"/>
</dbReference>
<organism evidence="2 3">
    <name type="scientific">Clostridium gelidum</name>
    <dbReference type="NCBI Taxonomy" id="704125"/>
    <lineage>
        <taxon>Bacteria</taxon>
        <taxon>Bacillati</taxon>
        <taxon>Bacillota</taxon>
        <taxon>Clostridia</taxon>
        <taxon>Eubacteriales</taxon>
        <taxon>Clostridiaceae</taxon>
        <taxon>Clostridium</taxon>
    </lineage>
</organism>
<gene>
    <name evidence="2" type="ORF">psyc5s11_33070</name>
</gene>
<sequence length="60" mass="6945">MIYKYERVSTKKQSVGRQEMILDKLGIVFNKAYTDKISGKSIDRPELNKLKLEVKEGDIV</sequence>
<dbReference type="InterPro" id="IPR036162">
    <property type="entry name" value="Resolvase-like_N_sf"/>
</dbReference>
<accession>A0ABM7T7I6</accession>
<proteinExistence type="predicted"/>
<evidence type="ECO:0000313" key="3">
    <source>
        <dbReference type="Proteomes" id="UP000824633"/>
    </source>
</evidence>
<dbReference type="PROSITE" id="PS51736">
    <property type="entry name" value="RECOMBINASES_3"/>
    <property type="match status" value="1"/>
</dbReference>
<dbReference type="EMBL" id="AP024849">
    <property type="protein sequence ID" value="BCZ47240.1"/>
    <property type="molecule type" value="Genomic_DNA"/>
</dbReference>